<evidence type="ECO:0000313" key="2">
    <source>
        <dbReference type="Proteomes" id="UP000828390"/>
    </source>
</evidence>
<evidence type="ECO:0008006" key="3">
    <source>
        <dbReference type="Google" id="ProtNLM"/>
    </source>
</evidence>
<evidence type="ECO:0000313" key="1">
    <source>
        <dbReference type="EMBL" id="KAH3838366.1"/>
    </source>
</evidence>
<comment type="caution">
    <text evidence="1">The sequence shown here is derived from an EMBL/GenBank/DDBJ whole genome shotgun (WGS) entry which is preliminary data.</text>
</comment>
<name>A0A9D4QP52_DREPO</name>
<proteinExistence type="predicted"/>
<reference evidence="1" key="1">
    <citation type="journal article" date="2019" name="bioRxiv">
        <title>The Genome of the Zebra Mussel, Dreissena polymorpha: A Resource for Invasive Species Research.</title>
        <authorList>
            <person name="McCartney M.A."/>
            <person name="Auch B."/>
            <person name="Kono T."/>
            <person name="Mallez S."/>
            <person name="Zhang Y."/>
            <person name="Obille A."/>
            <person name="Becker A."/>
            <person name="Abrahante J.E."/>
            <person name="Garbe J."/>
            <person name="Badalamenti J.P."/>
            <person name="Herman A."/>
            <person name="Mangelson H."/>
            <person name="Liachko I."/>
            <person name="Sullivan S."/>
            <person name="Sone E.D."/>
            <person name="Koren S."/>
            <person name="Silverstein K.A.T."/>
            <person name="Beckman K.B."/>
            <person name="Gohl D.M."/>
        </authorList>
    </citation>
    <scope>NUCLEOTIDE SEQUENCE</scope>
    <source>
        <strain evidence="1">Duluth1</strain>
        <tissue evidence="1">Whole animal</tissue>
    </source>
</reference>
<keyword evidence="2" id="KW-1185">Reference proteome</keyword>
<protein>
    <recommendedName>
        <fullName evidence="3">STAS domain-containing protein</fullName>
    </recommendedName>
</protein>
<accession>A0A9D4QP52</accession>
<dbReference type="AlphaFoldDB" id="A0A9D4QP52"/>
<reference evidence="1" key="2">
    <citation type="submission" date="2020-11" db="EMBL/GenBank/DDBJ databases">
        <authorList>
            <person name="McCartney M.A."/>
            <person name="Auch B."/>
            <person name="Kono T."/>
            <person name="Mallez S."/>
            <person name="Becker A."/>
            <person name="Gohl D.M."/>
            <person name="Silverstein K.A.T."/>
            <person name="Koren S."/>
            <person name="Bechman K.B."/>
            <person name="Herman A."/>
            <person name="Abrahante J.E."/>
            <person name="Garbe J."/>
        </authorList>
    </citation>
    <scope>NUCLEOTIDE SEQUENCE</scope>
    <source>
        <strain evidence="1">Duluth1</strain>
        <tissue evidence="1">Whole animal</tissue>
    </source>
</reference>
<organism evidence="1 2">
    <name type="scientific">Dreissena polymorpha</name>
    <name type="common">Zebra mussel</name>
    <name type="synonym">Mytilus polymorpha</name>
    <dbReference type="NCBI Taxonomy" id="45954"/>
    <lineage>
        <taxon>Eukaryota</taxon>
        <taxon>Metazoa</taxon>
        <taxon>Spiralia</taxon>
        <taxon>Lophotrochozoa</taxon>
        <taxon>Mollusca</taxon>
        <taxon>Bivalvia</taxon>
        <taxon>Autobranchia</taxon>
        <taxon>Heteroconchia</taxon>
        <taxon>Euheterodonta</taxon>
        <taxon>Imparidentia</taxon>
        <taxon>Neoheterodontei</taxon>
        <taxon>Myida</taxon>
        <taxon>Dreissenoidea</taxon>
        <taxon>Dreissenidae</taxon>
        <taxon>Dreissena</taxon>
    </lineage>
</organism>
<dbReference type="Proteomes" id="UP000828390">
    <property type="component" value="Unassembled WGS sequence"/>
</dbReference>
<sequence length="109" mass="12596">MLILFNCYNLQVITPTANHHESIISLNAQLPIEDPTRVYPFVFDNPISHIIIDFSSVAFVDTVGCKIIKTECISVNFRRHLEHFRGDRHNSQPQRLDFPLTRRCCQGSK</sequence>
<dbReference type="EMBL" id="JAIWYP010000004">
    <property type="protein sequence ID" value="KAH3838366.1"/>
    <property type="molecule type" value="Genomic_DNA"/>
</dbReference>
<gene>
    <name evidence="1" type="ORF">DPMN_111775</name>
</gene>